<feature type="region of interest" description="Disordered" evidence="2">
    <location>
        <begin position="649"/>
        <end position="726"/>
    </location>
</feature>
<dbReference type="EMBL" id="JANIIK010000047">
    <property type="protein sequence ID" value="KAJ3600892.1"/>
    <property type="molecule type" value="Genomic_DNA"/>
</dbReference>
<evidence type="ECO:0000256" key="2">
    <source>
        <dbReference type="SAM" id="MobiDB-lite"/>
    </source>
</evidence>
<dbReference type="Pfam" id="PF16043">
    <property type="entry name" value="DUF4795"/>
    <property type="match status" value="1"/>
</dbReference>
<name>A0A9Q0E4Q6_9TELE</name>
<dbReference type="Proteomes" id="UP001148018">
    <property type="component" value="Unassembled WGS sequence"/>
</dbReference>
<sequence>MSGDIRLHNLVDLSIGTLDTGKVNFTALRTLLHAMLDHLDLRAVSVQWTGGGEEQQEEEEEDRTAQKAAPRPREEGEDEEEEEKKSNRGYRHLEERLRRIETQIAAAESLLPSAAELLHRSSASSGAATPVHDMWQLMQLRRQIQANGDGVSKSLSLVQDLLQEIQELKESRDRLKEKVEELHTALEKAQVSEALLQDSTVAVEKCSQRVDQLEAAARSLRERVELCPGPEALEDLVTWEVMQSALLSEREKLHKELSSGAEGPASDPPVRPSSPPSPPPPSPPRAEDSATPPARVGSAKERYPETLEALRVVGRLSDRHDDLEERVEKLEAELGTLEAELGRLDDLAQLEQEGEQEMKHLRSQVEVLSSDREKGECERLRDTTQHLLDNHQEKHTHIQQLYKSMEALEERKADRQLLEAEVQIKADKCALESKVSRVQLDSATEQLTSMFHDLLAKVTGQEQDWNQVIERLSSEMESKLNRMELDSLKKQLEDRWQNIRRKLQSQPAPEQEDAAGIRKQLVARFHCISCSRPVDMNIPGPHVVTVPAAPGLPSHRSSRPFTVYELDQVRQHCRSERIPEMTDYNYVTLSRRCGGSHTVTQPSRRSARFQHLTHLYQTEAPPAALLKLQPGEVDILGLDGQIYKGRLDAKTSRATDPRLPTLPPRDSTSKISDGRVQRFQSQRSGSAPGPGSGGPMRPQSTRTVRSRSGSGRAWPASVPATGSQGSLVDDLRSLADSSAELQRYVAPVTELHVDLRPPEDGPGTNL</sequence>
<keyword evidence="1" id="KW-0175">Coiled coil</keyword>
<feature type="coiled-coil region" evidence="1">
    <location>
        <begin position="313"/>
        <end position="364"/>
    </location>
</feature>
<dbReference type="PANTHER" id="PTHR47080:SF2">
    <property type="entry name" value="GLUTAMINE-RICH PROTEIN 2"/>
    <property type="match status" value="1"/>
</dbReference>
<evidence type="ECO:0000313" key="4">
    <source>
        <dbReference type="EMBL" id="KAJ3600892.1"/>
    </source>
</evidence>
<feature type="region of interest" description="Disordered" evidence="2">
    <location>
        <begin position="252"/>
        <end position="303"/>
    </location>
</feature>
<protein>
    <recommendedName>
        <fullName evidence="3">DUF4795 domain-containing protein</fullName>
    </recommendedName>
</protein>
<proteinExistence type="predicted"/>
<evidence type="ECO:0000256" key="1">
    <source>
        <dbReference type="SAM" id="Coils"/>
    </source>
</evidence>
<reference evidence="4" key="1">
    <citation type="submission" date="2022-07" db="EMBL/GenBank/DDBJ databases">
        <title>Chromosome-level genome of Muraenolepis orangiensis.</title>
        <authorList>
            <person name="Kim J."/>
        </authorList>
    </citation>
    <scope>NUCLEOTIDE SEQUENCE</scope>
    <source>
        <strain evidence="4">KU_S4_2022</strain>
        <tissue evidence="4">Muscle</tissue>
    </source>
</reference>
<feature type="domain" description="DUF4795" evidence="3">
    <location>
        <begin position="352"/>
        <end position="560"/>
    </location>
</feature>
<evidence type="ECO:0000259" key="3">
    <source>
        <dbReference type="Pfam" id="PF16043"/>
    </source>
</evidence>
<comment type="caution">
    <text evidence="4">The sequence shown here is derived from an EMBL/GenBank/DDBJ whole genome shotgun (WGS) entry which is preliminary data.</text>
</comment>
<feature type="compositionally biased region" description="Low complexity" evidence="2">
    <location>
        <begin position="695"/>
        <end position="712"/>
    </location>
</feature>
<keyword evidence="5" id="KW-1185">Reference proteome</keyword>
<feature type="region of interest" description="Disordered" evidence="2">
    <location>
        <begin position="49"/>
        <end position="90"/>
    </location>
</feature>
<organism evidence="4 5">
    <name type="scientific">Muraenolepis orangiensis</name>
    <name type="common">Patagonian moray cod</name>
    <dbReference type="NCBI Taxonomy" id="630683"/>
    <lineage>
        <taxon>Eukaryota</taxon>
        <taxon>Metazoa</taxon>
        <taxon>Chordata</taxon>
        <taxon>Craniata</taxon>
        <taxon>Vertebrata</taxon>
        <taxon>Euteleostomi</taxon>
        <taxon>Actinopterygii</taxon>
        <taxon>Neopterygii</taxon>
        <taxon>Teleostei</taxon>
        <taxon>Neoteleostei</taxon>
        <taxon>Acanthomorphata</taxon>
        <taxon>Zeiogadaria</taxon>
        <taxon>Gadariae</taxon>
        <taxon>Gadiformes</taxon>
        <taxon>Muraenolepidoidei</taxon>
        <taxon>Muraenolepididae</taxon>
        <taxon>Muraenolepis</taxon>
    </lineage>
</organism>
<dbReference type="PANTHER" id="PTHR47080">
    <property type="entry name" value="CHROMOSOME 16 OPEN READING FRAME 96"/>
    <property type="match status" value="1"/>
</dbReference>
<gene>
    <name evidence="4" type="ORF">NHX12_031866</name>
</gene>
<feature type="coiled-coil region" evidence="1">
    <location>
        <begin position="151"/>
        <end position="223"/>
    </location>
</feature>
<accession>A0A9Q0E4Q6</accession>
<dbReference type="AlphaFoldDB" id="A0A9Q0E4Q6"/>
<feature type="compositionally biased region" description="Pro residues" evidence="2">
    <location>
        <begin position="266"/>
        <end position="284"/>
    </location>
</feature>
<dbReference type="InterPro" id="IPR032013">
    <property type="entry name" value="DUF4795"/>
</dbReference>
<evidence type="ECO:0000313" key="5">
    <source>
        <dbReference type="Proteomes" id="UP001148018"/>
    </source>
</evidence>
<dbReference type="OrthoDB" id="5981048at2759"/>